<dbReference type="EMBL" id="LAZR01000085">
    <property type="protein sequence ID" value="KKN93597.1"/>
    <property type="molecule type" value="Genomic_DNA"/>
</dbReference>
<evidence type="ECO:0000259" key="4">
    <source>
        <dbReference type="Pfam" id="PF00281"/>
    </source>
</evidence>
<sequence>MLRLQELYKKEIIPAMKEKFGYKNAMAVPKIEKVILNTGFGKLITGKSSEEQKKVFNNILNDLSLIAGQRSVLTKAKKSIAGFKIRQGMAVGAKVTLRKRKMYNFLDRLIHIALPRSRDFRGIDPKSVDKRGNLTIGVKEQISFPEILPEKTRFIFSFEITVTTTAKTMEQGLELLKLIGFPIKQ</sequence>
<evidence type="ECO:0000313" key="6">
    <source>
        <dbReference type="EMBL" id="KKN93597.1"/>
    </source>
</evidence>
<comment type="caution">
    <text evidence="6">The sequence shown here is derived from an EMBL/GenBank/DDBJ whole genome shotgun (WGS) entry which is preliminary data.</text>
</comment>
<accession>A0A0F9V1K4</accession>
<dbReference type="GO" id="GO:0006412">
    <property type="term" value="P:translation"/>
    <property type="evidence" value="ECO:0007669"/>
    <property type="project" value="InterPro"/>
</dbReference>
<dbReference type="PIRSF" id="PIRSF002161">
    <property type="entry name" value="Ribosomal_L5"/>
    <property type="match status" value="1"/>
</dbReference>
<dbReference type="InterPro" id="IPR002132">
    <property type="entry name" value="Ribosomal_uL5"/>
</dbReference>
<protein>
    <recommendedName>
        <fullName evidence="7">50S ribosomal protein L5</fullName>
    </recommendedName>
</protein>
<keyword evidence="3" id="KW-0687">Ribonucleoprotein</keyword>
<dbReference type="Pfam" id="PF00281">
    <property type="entry name" value="Ribosomal_L5"/>
    <property type="match status" value="1"/>
</dbReference>
<dbReference type="PROSITE" id="PS00358">
    <property type="entry name" value="RIBOSOMAL_L5"/>
    <property type="match status" value="1"/>
</dbReference>
<dbReference type="InterPro" id="IPR031310">
    <property type="entry name" value="Ribosomal_uL5_N"/>
</dbReference>
<dbReference type="GO" id="GO:1990904">
    <property type="term" value="C:ribonucleoprotein complex"/>
    <property type="evidence" value="ECO:0007669"/>
    <property type="project" value="UniProtKB-KW"/>
</dbReference>
<dbReference type="FunFam" id="3.30.1440.10:FF:000001">
    <property type="entry name" value="50S ribosomal protein L5"/>
    <property type="match status" value="1"/>
</dbReference>
<gene>
    <name evidence="6" type="ORF">LCGC14_0197890</name>
</gene>
<dbReference type="InterPro" id="IPR022803">
    <property type="entry name" value="Ribosomal_uL5_dom_sf"/>
</dbReference>
<evidence type="ECO:0000256" key="3">
    <source>
        <dbReference type="ARBA" id="ARBA00023274"/>
    </source>
</evidence>
<evidence type="ECO:0000256" key="1">
    <source>
        <dbReference type="ARBA" id="ARBA00008553"/>
    </source>
</evidence>
<dbReference type="HAMAP" id="MF_01333_B">
    <property type="entry name" value="Ribosomal_uL5_B"/>
    <property type="match status" value="1"/>
</dbReference>
<dbReference type="SUPFAM" id="SSF55282">
    <property type="entry name" value="RL5-like"/>
    <property type="match status" value="1"/>
</dbReference>
<keyword evidence="2" id="KW-0689">Ribosomal protein</keyword>
<evidence type="ECO:0000259" key="5">
    <source>
        <dbReference type="Pfam" id="PF00673"/>
    </source>
</evidence>
<dbReference type="NCBIfam" id="NF000585">
    <property type="entry name" value="PRK00010.1"/>
    <property type="match status" value="1"/>
</dbReference>
<evidence type="ECO:0000256" key="2">
    <source>
        <dbReference type="ARBA" id="ARBA00022980"/>
    </source>
</evidence>
<dbReference type="GO" id="GO:0005840">
    <property type="term" value="C:ribosome"/>
    <property type="evidence" value="ECO:0007669"/>
    <property type="project" value="UniProtKB-KW"/>
</dbReference>
<dbReference type="InterPro" id="IPR031309">
    <property type="entry name" value="Ribosomal_uL5_C"/>
</dbReference>
<name>A0A0F9V1K4_9ZZZZ</name>
<dbReference type="AlphaFoldDB" id="A0A0F9V1K4"/>
<feature type="domain" description="Large ribosomal subunit protein uL5 C-terminal" evidence="5">
    <location>
        <begin position="91"/>
        <end position="182"/>
    </location>
</feature>
<dbReference type="Gene3D" id="3.30.1440.10">
    <property type="match status" value="1"/>
</dbReference>
<reference evidence="6" key="1">
    <citation type="journal article" date="2015" name="Nature">
        <title>Complex archaea that bridge the gap between prokaryotes and eukaryotes.</title>
        <authorList>
            <person name="Spang A."/>
            <person name="Saw J.H."/>
            <person name="Jorgensen S.L."/>
            <person name="Zaremba-Niedzwiedzka K."/>
            <person name="Martijn J."/>
            <person name="Lind A.E."/>
            <person name="van Eijk R."/>
            <person name="Schleper C."/>
            <person name="Guy L."/>
            <person name="Ettema T.J."/>
        </authorList>
    </citation>
    <scope>NUCLEOTIDE SEQUENCE</scope>
</reference>
<dbReference type="Pfam" id="PF00673">
    <property type="entry name" value="Ribosomal_L5_C"/>
    <property type="match status" value="1"/>
</dbReference>
<feature type="domain" description="Large ribosomal subunit protein uL5 N-terminal" evidence="4">
    <location>
        <begin position="24"/>
        <end position="86"/>
    </location>
</feature>
<dbReference type="InterPro" id="IPR020929">
    <property type="entry name" value="Ribosomal_uL5_CS"/>
</dbReference>
<dbReference type="PANTHER" id="PTHR11994">
    <property type="entry name" value="60S RIBOSOMAL PROTEIN L11-RELATED"/>
    <property type="match status" value="1"/>
</dbReference>
<proteinExistence type="inferred from homology"/>
<dbReference type="GO" id="GO:0003735">
    <property type="term" value="F:structural constituent of ribosome"/>
    <property type="evidence" value="ECO:0007669"/>
    <property type="project" value="InterPro"/>
</dbReference>
<comment type="similarity">
    <text evidence="1">Belongs to the universal ribosomal protein uL5 family.</text>
</comment>
<organism evidence="6">
    <name type="scientific">marine sediment metagenome</name>
    <dbReference type="NCBI Taxonomy" id="412755"/>
    <lineage>
        <taxon>unclassified sequences</taxon>
        <taxon>metagenomes</taxon>
        <taxon>ecological metagenomes</taxon>
    </lineage>
</organism>
<evidence type="ECO:0008006" key="7">
    <source>
        <dbReference type="Google" id="ProtNLM"/>
    </source>
</evidence>
<dbReference type="InterPro" id="IPR020930">
    <property type="entry name" value="Ribosomal_uL5_bac-type"/>
</dbReference>